<gene>
    <name evidence="5" type="ORF">PBS001_LOCUS5101</name>
    <name evidence="4" type="ORF">PBS003_LOCUS4310</name>
</gene>
<dbReference type="Pfam" id="PF09073">
    <property type="entry name" value="BUD22"/>
    <property type="match status" value="1"/>
</dbReference>
<reference evidence="4 6" key="1">
    <citation type="submission" date="2021-11" db="EMBL/GenBank/DDBJ databases">
        <authorList>
            <person name="Islam A."/>
            <person name="Islam S."/>
            <person name="Flora M.S."/>
            <person name="Rahman M."/>
            <person name="Ziaur R.M."/>
            <person name="Epstein J.H."/>
            <person name="Hassan M."/>
            <person name="Klassen M."/>
            <person name="Woodard K."/>
            <person name="Webb A."/>
            <person name="Webby R.J."/>
            <person name="El Zowalaty M.E."/>
        </authorList>
    </citation>
    <scope>NUCLEOTIDE SEQUENCE</scope>
    <source>
        <strain evidence="5">Pbs1</strain>
        <strain evidence="4">Pbs3</strain>
    </source>
</reference>
<dbReference type="Proteomes" id="UP001160483">
    <property type="component" value="Unassembled WGS sequence"/>
</dbReference>
<dbReference type="EMBL" id="CAKLCB010000264">
    <property type="protein sequence ID" value="CAH0518535.1"/>
    <property type="molecule type" value="Genomic_DNA"/>
</dbReference>
<evidence type="ECO:0000259" key="3">
    <source>
        <dbReference type="Pfam" id="PF09073"/>
    </source>
</evidence>
<accession>A0AAU9KZP8</accession>
<dbReference type="InterPro" id="IPR015158">
    <property type="entry name" value="Bud22_dom"/>
</dbReference>
<evidence type="ECO:0000313" key="4">
    <source>
        <dbReference type="EMBL" id="CAH0477567.1"/>
    </source>
</evidence>
<sequence length="399" mass="45465">MVVSKRKCSDNFSAHEKLVHKSCSLLQREAKKVRTFLMRKVVQQLKQLRLQLVELMQDAIKQQKLRYSIKKLEREHAALRKLELHSIVARARLQTGLDKLHTVLKAQNEHEEAQEWGSDSEVEDSQVNQSNNLYKDGEKKVAVADQQDTGVKEIVEQDTELEQKLIDRMLAHKRMKPVVEAIKKLVEKEEKEVEKKRRAQEKRILKRGRHEALVGNTGRSGVTPTSLFLGSLSGRGEADVNLNMGIHDNSTMYGANDDIAEFLGEKKKRKNRPGQIARRMKALRKEEAIQRKDDRTMGIYAPYRINMNSSSRYGLSERPKKAKLKVTSSKGDQQQRCGETSCVTLKEAAPHKSNQCVACAFNALVEAAHPSWLAKQKQKEKEKVCLTAFSGKKITFSEL</sequence>
<dbReference type="PANTHER" id="PTHR23325">
    <property type="entry name" value="SERUM RESPONSE FACTOR-BINDING"/>
    <property type="match status" value="1"/>
</dbReference>
<evidence type="ECO:0000256" key="2">
    <source>
        <dbReference type="SAM" id="Coils"/>
    </source>
</evidence>
<dbReference type="Proteomes" id="UP001158986">
    <property type="component" value="Unassembled WGS sequence"/>
</dbReference>
<keyword evidence="1 2" id="KW-0175">Coiled coil</keyword>
<dbReference type="InterPro" id="IPR037393">
    <property type="entry name" value="Bud22/SRFB1"/>
</dbReference>
<feature type="coiled-coil region" evidence="2">
    <location>
        <begin position="38"/>
        <end position="82"/>
    </location>
</feature>
<name>A0AAU9KZP8_9STRA</name>
<comment type="caution">
    <text evidence="4">The sequence shown here is derived from an EMBL/GenBank/DDBJ whole genome shotgun (WGS) entry which is preliminary data.</text>
</comment>
<keyword evidence="6" id="KW-1185">Reference proteome</keyword>
<feature type="domain" description="Bud22" evidence="3">
    <location>
        <begin position="256"/>
        <end position="396"/>
    </location>
</feature>
<proteinExistence type="predicted"/>
<evidence type="ECO:0000313" key="5">
    <source>
        <dbReference type="EMBL" id="CAH0518535.1"/>
    </source>
</evidence>
<dbReference type="EMBL" id="CAKKTJ010000178">
    <property type="protein sequence ID" value="CAH0477567.1"/>
    <property type="molecule type" value="Genomic_DNA"/>
</dbReference>
<protein>
    <recommendedName>
        <fullName evidence="3">Bud22 domain-containing protein</fullName>
    </recommendedName>
</protein>
<evidence type="ECO:0000313" key="6">
    <source>
        <dbReference type="Proteomes" id="UP001158986"/>
    </source>
</evidence>
<evidence type="ECO:0000313" key="7">
    <source>
        <dbReference type="Proteomes" id="UP001160483"/>
    </source>
</evidence>
<evidence type="ECO:0000256" key="1">
    <source>
        <dbReference type="ARBA" id="ARBA00023054"/>
    </source>
</evidence>
<dbReference type="AlphaFoldDB" id="A0AAU9KZP8"/>
<organism evidence="4 7">
    <name type="scientific">Peronospora belbahrii</name>
    <dbReference type="NCBI Taxonomy" id="622444"/>
    <lineage>
        <taxon>Eukaryota</taxon>
        <taxon>Sar</taxon>
        <taxon>Stramenopiles</taxon>
        <taxon>Oomycota</taxon>
        <taxon>Peronosporomycetes</taxon>
        <taxon>Peronosporales</taxon>
        <taxon>Peronosporaceae</taxon>
        <taxon>Peronospora</taxon>
    </lineage>
</organism>
<dbReference type="PANTHER" id="PTHR23325:SF1">
    <property type="entry name" value="SERUM RESPONSE FACTOR-BINDING PROTEIN 1"/>
    <property type="match status" value="1"/>
</dbReference>